<dbReference type="STRING" id="13249.T1I5J4"/>
<dbReference type="InterPro" id="IPR001611">
    <property type="entry name" value="Leu-rich_rpt"/>
</dbReference>
<organism evidence="1 2">
    <name type="scientific">Rhodnius prolixus</name>
    <name type="common">Triatomid bug</name>
    <dbReference type="NCBI Taxonomy" id="13249"/>
    <lineage>
        <taxon>Eukaryota</taxon>
        <taxon>Metazoa</taxon>
        <taxon>Ecdysozoa</taxon>
        <taxon>Arthropoda</taxon>
        <taxon>Hexapoda</taxon>
        <taxon>Insecta</taxon>
        <taxon>Pterygota</taxon>
        <taxon>Neoptera</taxon>
        <taxon>Paraneoptera</taxon>
        <taxon>Hemiptera</taxon>
        <taxon>Heteroptera</taxon>
        <taxon>Panheteroptera</taxon>
        <taxon>Cimicomorpha</taxon>
        <taxon>Reduviidae</taxon>
        <taxon>Triatominae</taxon>
        <taxon>Rhodnius</taxon>
    </lineage>
</organism>
<dbReference type="SMART" id="SM00365">
    <property type="entry name" value="LRR_SD22"/>
    <property type="match status" value="5"/>
</dbReference>
<keyword evidence="2" id="KW-1185">Reference proteome</keyword>
<dbReference type="Gene3D" id="3.80.10.10">
    <property type="entry name" value="Ribonuclease Inhibitor"/>
    <property type="match status" value="3"/>
</dbReference>
<evidence type="ECO:0000313" key="2">
    <source>
        <dbReference type="Proteomes" id="UP000015103"/>
    </source>
</evidence>
<dbReference type="SMART" id="SM00082">
    <property type="entry name" value="LRRCT"/>
    <property type="match status" value="1"/>
</dbReference>
<dbReference type="Proteomes" id="UP000015103">
    <property type="component" value="Unassembled WGS sequence"/>
</dbReference>
<dbReference type="Pfam" id="PF00560">
    <property type="entry name" value="LRR_1"/>
    <property type="match status" value="1"/>
</dbReference>
<reference evidence="1" key="1">
    <citation type="submission" date="2015-05" db="UniProtKB">
        <authorList>
            <consortium name="EnsemblMetazoa"/>
        </authorList>
    </citation>
    <scope>IDENTIFICATION</scope>
</reference>
<dbReference type="eggNOG" id="KOG0619">
    <property type="taxonomic scope" value="Eukaryota"/>
</dbReference>
<dbReference type="InterPro" id="IPR000483">
    <property type="entry name" value="Cys-rich_flank_reg_C"/>
</dbReference>
<dbReference type="InterPro" id="IPR032675">
    <property type="entry name" value="LRR_dom_sf"/>
</dbReference>
<dbReference type="HOGENOM" id="CLU_000288_18_6_1"/>
<protein>
    <submittedName>
        <fullName evidence="1">LRRCT domain-containing protein</fullName>
    </submittedName>
</protein>
<dbReference type="EMBL" id="ACPB03005255">
    <property type="status" value="NOT_ANNOTATED_CDS"/>
    <property type="molecule type" value="Genomic_DNA"/>
</dbReference>
<dbReference type="GO" id="GO:0005886">
    <property type="term" value="C:plasma membrane"/>
    <property type="evidence" value="ECO:0007669"/>
    <property type="project" value="TreeGrafter"/>
</dbReference>
<dbReference type="PROSITE" id="PS51450">
    <property type="entry name" value="LRR"/>
    <property type="match status" value="6"/>
</dbReference>
<dbReference type="VEuPathDB" id="VectorBase:RPRC011563"/>
<dbReference type="PANTHER" id="PTHR24369">
    <property type="entry name" value="ANTIGEN BSP, PUTATIVE-RELATED"/>
    <property type="match status" value="1"/>
</dbReference>
<name>T1I5J4_RHOPR</name>
<proteinExistence type="predicted"/>
<dbReference type="InParanoid" id="T1I5J4"/>
<accession>T1I5J4</accession>
<dbReference type="SUPFAM" id="SSF52058">
    <property type="entry name" value="L domain-like"/>
    <property type="match status" value="1"/>
</dbReference>
<dbReference type="InterPro" id="IPR003591">
    <property type="entry name" value="Leu-rich_rpt_typical-subtyp"/>
</dbReference>
<evidence type="ECO:0000313" key="1">
    <source>
        <dbReference type="EnsemblMetazoa" id="RPRC011563-PA"/>
    </source>
</evidence>
<dbReference type="SMART" id="SM00369">
    <property type="entry name" value="LRR_TYP"/>
    <property type="match status" value="9"/>
</dbReference>
<dbReference type="OMA" id="HDIVCSD"/>
<dbReference type="FunFam" id="3.80.10.10:FF:001164">
    <property type="entry name" value="GH01279p"/>
    <property type="match status" value="1"/>
</dbReference>
<sequence length="505" mass="56818">MGDGQWLHTTLLWLLLLLWPLLLMSSRSTASIAAMCPSMCTCSDETLVSTCVRKGLEIVPIQLNPAVEFIDLSNNKIVKVEYELTLYTNLRHLDFSINKIQSLGSKKFELQSNLEFLNVSYNTINVLGKDVFKGLKSLRILDLSHNNIELIEHNSFKDTTDLQIIDLSHNNITSFEDPTIFKTISSLKVLNLHGNQIIDIPSALLRHLPPPCVLETLTLSDNLIEIIEDKSFPAPCLHSLKVLTLGYNVIKDIEKSAFNTLHNLIRLDLSNNNLTFIPTQQLSKLNLISELDLSGNTFTVVKPVAFQSLFQLKTLRLSKMPRMNWVDSRAFVDNIRLESVYIEDNPEITRIPTRIFHGNPHLSYVSLRGNSLVTLDVSHFPLDRLRFLDLSGNPLHCNCSLHWLWTLAQLETKLGVEPSTLPPSNDTNSLGNDETKPHLRITVRNLMCASPESLKNQLVTNIDESTVRCETTWLTVAIITALVLALFGATCVALILFGSESRKQC</sequence>
<dbReference type="Pfam" id="PF13855">
    <property type="entry name" value="LRR_8"/>
    <property type="match status" value="3"/>
</dbReference>
<dbReference type="PANTHER" id="PTHR24369:SF210">
    <property type="entry name" value="CHAOPTIN-RELATED"/>
    <property type="match status" value="1"/>
</dbReference>
<dbReference type="InterPro" id="IPR050541">
    <property type="entry name" value="LRR_TM_domain-containing"/>
</dbReference>
<dbReference type="AlphaFoldDB" id="T1I5J4"/>
<dbReference type="EnsemblMetazoa" id="RPRC011563-RA">
    <property type="protein sequence ID" value="RPRC011563-PA"/>
    <property type="gene ID" value="RPRC011563"/>
</dbReference>